<sequence>MSLAAAFSEAVGAQLKDDLGALGEFPRQSFADLVELVLRLVINPTDGVKSAAVATELKQFAAATKITNMAVLQAGARGLVARPPRVQPPRGRARATARRPQAVLQLAARRGSSGREVREASGALGLDGSRAEALGRLWEGAVAPPGAGPGVGDDDELLPDVETLRRLVDLEWKFGVTAASSESGAGTVGRTFLQLELVLDAPGGGLERVYLELTLNQFYEFLAHMERAKAALASIVAR</sequence>
<dbReference type="Pfam" id="PF07258">
    <property type="entry name" value="COMM_domain"/>
    <property type="match status" value="1"/>
</dbReference>
<dbReference type="Proteomes" id="UP000002729">
    <property type="component" value="Unassembled WGS sequence"/>
</dbReference>
<feature type="domain" description="COMM" evidence="1">
    <location>
        <begin position="166"/>
        <end position="236"/>
    </location>
</feature>
<protein>
    <recommendedName>
        <fullName evidence="1">COMM domain-containing protein</fullName>
    </recommendedName>
</protein>
<dbReference type="InParanoid" id="F0YJQ6"/>
<dbReference type="OrthoDB" id="202972at2759"/>
<proteinExistence type="predicted"/>
<name>F0YJQ6_AURAN</name>
<accession>F0YJQ6</accession>
<dbReference type="EMBL" id="GL833148">
    <property type="protein sequence ID" value="EGB04695.1"/>
    <property type="molecule type" value="Genomic_DNA"/>
</dbReference>
<evidence type="ECO:0000313" key="3">
    <source>
        <dbReference type="Proteomes" id="UP000002729"/>
    </source>
</evidence>
<dbReference type="RefSeq" id="XP_009040609.1">
    <property type="nucleotide sequence ID" value="XM_009042361.1"/>
</dbReference>
<dbReference type="InterPro" id="IPR017920">
    <property type="entry name" value="COMM"/>
</dbReference>
<dbReference type="GeneID" id="20226048"/>
<dbReference type="PROSITE" id="PS51269">
    <property type="entry name" value="COMM"/>
    <property type="match status" value="1"/>
</dbReference>
<reference evidence="2 3" key="1">
    <citation type="journal article" date="2011" name="Proc. Natl. Acad. Sci. U.S.A.">
        <title>Niche of harmful alga Aureococcus anophagefferens revealed through ecogenomics.</title>
        <authorList>
            <person name="Gobler C.J."/>
            <person name="Berry D.L."/>
            <person name="Dyhrman S.T."/>
            <person name="Wilhelm S.W."/>
            <person name="Salamov A."/>
            <person name="Lobanov A.V."/>
            <person name="Zhang Y."/>
            <person name="Collier J.L."/>
            <person name="Wurch L.L."/>
            <person name="Kustka A.B."/>
            <person name="Dill B.D."/>
            <person name="Shah M."/>
            <person name="VerBerkmoes N.C."/>
            <person name="Kuo A."/>
            <person name="Terry A."/>
            <person name="Pangilinan J."/>
            <person name="Lindquist E.A."/>
            <person name="Lucas S."/>
            <person name="Paulsen I.T."/>
            <person name="Hattenrath-Lehmann T.K."/>
            <person name="Talmage S.C."/>
            <person name="Walker E.A."/>
            <person name="Koch F."/>
            <person name="Burson A.M."/>
            <person name="Marcoval M.A."/>
            <person name="Tang Y.Z."/>
            <person name="Lecleir G.R."/>
            <person name="Coyne K.J."/>
            <person name="Berg G.M."/>
            <person name="Bertrand E.M."/>
            <person name="Saito M.A."/>
            <person name="Gladyshev V.N."/>
            <person name="Grigoriev I.V."/>
        </authorList>
    </citation>
    <scope>NUCLEOTIDE SEQUENCE [LARGE SCALE GENOMIC DNA]</scope>
    <source>
        <strain evidence="3">CCMP 1984</strain>
    </source>
</reference>
<evidence type="ECO:0000259" key="1">
    <source>
        <dbReference type="PROSITE" id="PS51269"/>
    </source>
</evidence>
<gene>
    <name evidence="2" type="ORF">AURANDRAFT_67036</name>
</gene>
<dbReference type="KEGG" id="aaf:AURANDRAFT_67036"/>
<keyword evidence="3" id="KW-1185">Reference proteome</keyword>
<organism evidence="3">
    <name type="scientific">Aureococcus anophagefferens</name>
    <name type="common">Harmful bloom alga</name>
    <dbReference type="NCBI Taxonomy" id="44056"/>
    <lineage>
        <taxon>Eukaryota</taxon>
        <taxon>Sar</taxon>
        <taxon>Stramenopiles</taxon>
        <taxon>Ochrophyta</taxon>
        <taxon>Pelagophyceae</taxon>
        <taxon>Pelagomonadales</taxon>
        <taxon>Pelagomonadaceae</taxon>
        <taxon>Aureococcus</taxon>
    </lineage>
</organism>
<dbReference type="eggNOG" id="ENOG502QQ17">
    <property type="taxonomic scope" value="Eukaryota"/>
</dbReference>
<dbReference type="AlphaFoldDB" id="F0YJQ6"/>
<evidence type="ECO:0000313" key="2">
    <source>
        <dbReference type="EMBL" id="EGB04695.1"/>
    </source>
</evidence>